<dbReference type="SMART" id="SM00091">
    <property type="entry name" value="PAS"/>
    <property type="match status" value="1"/>
</dbReference>
<dbReference type="SMART" id="SM00267">
    <property type="entry name" value="GGDEF"/>
    <property type="match status" value="1"/>
</dbReference>
<feature type="domain" description="EAL" evidence="3">
    <location>
        <begin position="700"/>
        <end position="948"/>
    </location>
</feature>
<dbReference type="SUPFAM" id="SSF141868">
    <property type="entry name" value="EAL domain-like"/>
    <property type="match status" value="1"/>
</dbReference>
<dbReference type="Gene3D" id="3.20.20.450">
    <property type="entry name" value="EAL domain"/>
    <property type="match status" value="1"/>
</dbReference>
<keyword evidence="1" id="KW-0472">Membrane</keyword>
<sequence length="948" mass="105540">MAKDHDAPRRPRPSLTWRVVMLSSLLLVALAVLITYLSWANMNKQLDSDRQEQVEQHRRELHFALSRAETSLKQLAGVVAAAPQLSQALEASDALAVDAALSSQWPTLQLESGIEEIRVYDSSNHLLFKQGTPTLEDEKDFRAWTAQVMGQERPLSTLRCTPQCFHYAAVPILGDGGSVGSLVISSSLAYVTRQAKELSSSETALVVNHTRGPVDARPERHIDSWNAWVIAVTNQDVSMPILHQAAPKIALQDLETTPWRLTHSSRELEISAIPILPQPARASSNNATSAYFLLVSDVTAQINAIRLDTRTLMLASLFGWLSAELLLLAILLNPMARLRRIAAVLPPLASGGFDQVRAALSPKNKLWPDEIDILEHSTLSLANQLDLLQQEVQIRGDELAQRVNELARERDFISSLIDTAQVFIVTLDDEGRINLVNAHLEEKLQTPASTLLGRRFDDVFPDEGAAQPSSNVTELRYEERELVIPSGECHTIIWHHSPFPRDNENSQARISVGLDITERKAAEARLTWLAERDPLTELYNRRFFQEALNKALAQGHHGSVLLFDLDQFKEVNELSGHHAGDRMLHEVARLLQQEYTHRGTVARLGGDEFALLLTGVDSDQTISVAKHLNQLLDSLSFVAEGHRHRISASIGIVQFPTHGTTPADLMASADMAMYKAKENPLQRWHLLSALANARDELNERVYWSERIRRALDDDDFVLMVQPIVHMKSHSIRHYEVLLRMRDGDRLIPPSRFIPLAEHSGQIIAIDRWVLHHCVQALAHLKGISLAVNLSGQSLHDEGLNQFLADELAEYDADPHHLILEVTETAAITDFSTARGVLQSMRDLGCHTALDDFGVGFSSFHYLGQLPVDYIKIDGSFIRSLAVSADSRVIVKAVADIAFGFGKQAIAEYVDHEALIPLLTSYGIEYGQGFHLGQPVPMEEAFGFDPVKL</sequence>
<dbReference type="PANTHER" id="PTHR44757">
    <property type="entry name" value="DIGUANYLATE CYCLASE DGCP"/>
    <property type="match status" value="1"/>
</dbReference>
<keyword evidence="6" id="KW-1185">Reference proteome</keyword>
<dbReference type="InterPro" id="IPR052155">
    <property type="entry name" value="Biofilm_reg_signaling"/>
</dbReference>
<dbReference type="PROSITE" id="PS50883">
    <property type="entry name" value="EAL"/>
    <property type="match status" value="1"/>
</dbReference>
<dbReference type="Pfam" id="PF00990">
    <property type="entry name" value="GGDEF"/>
    <property type="match status" value="1"/>
</dbReference>
<dbReference type="InterPro" id="IPR035965">
    <property type="entry name" value="PAS-like_dom_sf"/>
</dbReference>
<dbReference type="Proteomes" id="UP000324285">
    <property type="component" value="Chromosome"/>
</dbReference>
<evidence type="ECO:0000256" key="1">
    <source>
        <dbReference type="SAM" id="Phobius"/>
    </source>
</evidence>
<dbReference type="SMART" id="SM00052">
    <property type="entry name" value="EAL"/>
    <property type="match status" value="1"/>
</dbReference>
<proteinExistence type="predicted"/>
<feature type="domain" description="GGDEF" evidence="4">
    <location>
        <begin position="556"/>
        <end position="689"/>
    </location>
</feature>
<dbReference type="NCBIfam" id="TIGR00254">
    <property type="entry name" value="GGDEF"/>
    <property type="match status" value="1"/>
</dbReference>
<dbReference type="EMBL" id="CP038437">
    <property type="protein sequence ID" value="QEM84190.1"/>
    <property type="molecule type" value="Genomic_DNA"/>
</dbReference>
<feature type="domain" description="PAS" evidence="2">
    <location>
        <begin position="409"/>
        <end position="463"/>
    </location>
</feature>
<feature type="transmembrane region" description="Helical" evidence="1">
    <location>
        <begin position="312"/>
        <end position="332"/>
    </location>
</feature>
<feature type="transmembrane region" description="Helical" evidence="1">
    <location>
        <begin position="20"/>
        <end position="39"/>
    </location>
</feature>
<dbReference type="AlphaFoldDB" id="A0A5C1NMW3"/>
<dbReference type="InterPro" id="IPR029150">
    <property type="entry name" value="dCache_3"/>
</dbReference>
<evidence type="ECO:0000313" key="5">
    <source>
        <dbReference type="EMBL" id="QEM84190.1"/>
    </source>
</evidence>
<dbReference type="CDD" id="cd00130">
    <property type="entry name" value="PAS"/>
    <property type="match status" value="1"/>
</dbReference>
<protein>
    <submittedName>
        <fullName evidence="5">EAL domain-containing protein</fullName>
    </submittedName>
</protein>
<organism evidence="5 6">
    <name type="scientific">Halomonas binhaiensis</name>
    <dbReference type="NCBI Taxonomy" id="2562282"/>
    <lineage>
        <taxon>Bacteria</taxon>
        <taxon>Pseudomonadati</taxon>
        <taxon>Pseudomonadota</taxon>
        <taxon>Gammaproteobacteria</taxon>
        <taxon>Oceanospirillales</taxon>
        <taxon>Halomonadaceae</taxon>
        <taxon>Halomonas</taxon>
    </lineage>
</organism>
<dbReference type="PROSITE" id="PS50112">
    <property type="entry name" value="PAS"/>
    <property type="match status" value="1"/>
</dbReference>
<dbReference type="InterPro" id="IPR043128">
    <property type="entry name" value="Rev_trsase/Diguanyl_cyclase"/>
</dbReference>
<dbReference type="Pfam" id="PF08448">
    <property type="entry name" value="PAS_4"/>
    <property type="match status" value="1"/>
</dbReference>
<dbReference type="KEGG" id="hbh:E4T21_17435"/>
<evidence type="ECO:0000259" key="3">
    <source>
        <dbReference type="PROSITE" id="PS50883"/>
    </source>
</evidence>
<name>A0A5C1NMW3_9GAMM</name>
<dbReference type="Pfam" id="PF00563">
    <property type="entry name" value="EAL"/>
    <property type="match status" value="1"/>
</dbReference>
<dbReference type="CDD" id="cd01949">
    <property type="entry name" value="GGDEF"/>
    <property type="match status" value="1"/>
</dbReference>
<dbReference type="InterPro" id="IPR035919">
    <property type="entry name" value="EAL_sf"/>
</dbReference>
<evidence type="ECO:0000313" key="6">
    <source>
        <dbReference type="Proteomes" id="UP000324285"/>
    </source>
</evidence>
<dbReference type="InterPro" id="IPR029787">
    <property type="entry name" value="Nucleotide_cyclase"/>
</dbReference>
<dbReference type="NCBIfam" id="TIGR00229">
    <property type="entry name" value="sensory_box"/>
    <property type="match status" value="1"/>
</dbReference>
<dbReference type="PANTHER" id="PTHR44757:SF2">
    <property type="entry name" value="BIOFILM ARCHITECTURE MAINTENANCE PROTEIN MBAA"/>
    <property type="match status" value="1"/>
</dbReference>
<dbReference type="SUPFAM" id="SSF55073">
    <property type="entry name" value="Nucleotide cyclase"/>
    <property type="match status" value="1"/>
</dbReference>
<dbReference type="PROSITE" id="PS50887">
    <property type="entry name" value="GGDEF"/>
    <property type="match status" value="1"/>
</dbReference>
<dbReference type="Gene3D" id="3.30.70.270">
    <property type="match status" value="1"/>
</dbReference>
<dbReference type="Pfam" id="PF14827">
    <property type="entry name" value="dCache_3"/>
    <property type="match status" value="1"/>
</dbReference>
<dbReference type="OrthoDB" id="9787514at2"/>
<gene>
    <name evidence="5" type="ORF">E4T21_17435</name>
</gene>
<dbReference type="InterPro" id="IPR000160">
    <property type="entry name" value="GGDEF_dom"/>
</dbReference>
<dbReference type="InterPro" id="IPR013656">
    <property type="entry name" value="PAS_4"/>
</dbReference>
<dbReference type="InterPro" id="IPR000014">
    <property type="entry name" value="PAS"/>
</dbReference>
<dbReference type="SUPFAM" id="SSF55785">
    <property type="entry name" value="PYP-like sensor domain (PAS domain)"/>
    <property type="match status" value="1"/>
</dbReference>
<dbReference type="Gene3D" id="3.30.450.20">
    <property type="entry name" value="PAS domain"/>
    <property type="match status" value="1"/>
</dbReference>
<keyword evidence="1" id="KW-0812">Transmembrane</keyword>
<accession>A0A5C1NMW3</accession>
<evidence type="ECO:0000259" key="4">
    <source>
        <dbReference type="PROSITE" id="PS50887"/>
    </source>
</evidence>
<dbReference type="InterPro" id="IPR001633">
    <property type="entry name" value="EAL_dom"/>
</dbReference>
<dbReference type="CDD" id="cd01948">
    <property type="entry name" value="EAL"/>
    <property type="match status" value="1"/>
</dbReference>
<keyword evidence="1" id="KW-1133">Transmembrane helix</keyword>
<reference evidence="5" key="1">
    <citation type="submission" date="2021-02" db="EMBL/GenBank/DDBJ databases">
        <title>Strain Y2R2, a novel species of the genus Halomonas.</title>
        <authorList>
            <person name="Huang H."/>
        </authorList>
    </citation>
    <scope>NUCLEOTIDE SEQUENCE</scope>
    <source>
        <strain evidence="5">Y2R2</strain>
    </source>
</reference>
<evidence type="ECO:0000259" key="2">
    <source>
        <dbReference type="PROSITE" id="PS50112"/>
    </source>
</evidence>